<keyword evidence="4" id="KW-0444">Lipid biosynthesis</keyword>
<comment type="function">
    <text evidence="1">Condensation of UDP-2,3-diacylglucosamine and 2,3-diacylglucosamine-1-phosphate to form lipid A disaccharide, a precursor of lipid A, a phosphorylated glycolipid that anchors the lipopolysaccharide to the outer membrane of the cell.</text>
</comment>
<dbReference type="EMBL" id="CP023004">
    <property type="protein sequence ID" value="AWI08977.1"/>
    <property type="molecule type" value="Genomic_DNA"/>
</dbReference>
<dbReference type="GO" id="GO:0005543">
    <property type="term" value="F:phospholipid binding"/>
    <property type="evidence" value="ECO:0007669"/>
    <property type="project" value="TreeGrafter"/>
</dbReference>
<protein>
    <recommendedName>
        <fullName evidence="3">Lipid-A-disaccharide synthase</fullName>
        <ecNumber evidence="2">2.4.1.182</ecNumber>
    </recommendedName>
</protein>
<dbReference type="GO" id="GO:0009245">
    <property type="term" value="P:lipid A biosynthetic process"/>
    <property type="evidence" value="ECO:0007669"/>
    <property type="project" value="UniProtKB-KW"/>
</dbReference>
<evidence type="ECO:0000256" key="9">
    <source>
        <dbReference type="ARBA" id="ARBA00048975"/>
    </source>
</evidence>
<dbReference type="Pfam" id="PF02684">
    <property type="entry name" value="LpxB"/>
    <property type="match status" value="1"/>
</dbReference>
<dbReference type="Proteomes" id="UP000244896">
    <property type="component" value="Chromosome"/>
</dbReference>
<keyword evidence="11" id="KW-1185">Reference proteome</keyword>
<accession>A0A2U8E280</accession>
<dbReference type="PANTHER" id="PTHR30372">
    <property type="entry name" value="LIPID-A-DISACCHARIDE SYNTHASE"/>
    <property type="match status" value="1"/>
</dbReference>
<gene>
    <name evidence="10" type="ORF">CKA38_06705</name>
</gene>
<name>A0A2U8E280_9BACT</name>
<dbReference type="GO" id="GO:0016020">
    <property type="term" value="C:membrane"/>
    <property type="evidence" value="ECO:0007669"/>
    <property type="project" value="GOC"/>
</dbReference>
<dbReference type="SUPFAM" id="SSF53756">
    <property type="entry name" value="UDP-Glycosyltransferase/glycogen phosphorylase"/>
    <property type="match status" value="1"/>
</dbReference>
<dbReference type="InterPro" id="IPR003835">
    <property type="entry name" value="Glyco_trans_19"/>
</dbReference>
<dbReference type="OrthoDB" id="9801642at2"/>
<dbReference type="PANTHER" id="PTHR30372:SF4">
    <property type="entry name" value="LIPID-A-DISACCHARIDE SYNTHASE, MITOCHONDRIAL-RELATED"/>
    <property type="match status" value="1"/>
</dbReference>
<evidence type="ECO:0000256" key="1">
    <source>
        <dbReference type="ARBA" id="ARBA00002056"/>
    </source>
</evidence>
<dbReference type="KEGG" id="elut:CKA38_06705"/>
<keyword evidence="7" id="KW-0808">Transferase</keyword>
<evidence type="ECO:0000256" key="3">
    <source>
        <dbReference type="ARBA" id="ARBA00020902"/>
    </source>
</evidence>
<dbReference type="GO" id="GO:0008915">
    <property type="term" value="F:lipid-A-disaccharide synthase activity"/>
    <property type="evidence" value="ECO:0007669"/>
    <property type="project" value="UniProtKB-EC"/>
</dbReference>
<organism evidence="10 11">
    <name type="scientific">Ereboglobus luteus</name>
    <dbReference type="NCBI Taxonomy" id="1796921"/>
    <lineage>
        <taxon>Bacteria</taxon>
        <taxon>Pseudomonadati</taxon>
        <taxon>Verrucomicrobiota</taxon>
        <taxon>Opitutia</taxon>
        <taxon>Opitutales</taxon>
        <taxon>Opitutaceae</taxon>
        <taxon>Ereboglobus</taxon>
    </lineage>
</organism>
<evidence type="ECO:0000313" key="11">
    <source>
        <dbReference type="Proteomes" id="UP000244896"/>
    </source>
</evidence>
<dbReference type="RefSeq" id="WP_108824790.1">
    <property type="nucleotide sequence ID" value="NZ_CP023004.1"/>
</dbReference>
<dbReference type="EC" id="2.4.1.182" evidence="2"/>
<evidence type="ECO:0000256" key="7">
    <source>
        <dbReference type="ARBA" id="ARBA00022679"/>
    </source>
</evidence>
<evidence type="ECO:0000256" key="4">
    <source>
        <dbReference type="ARBA" id="ARBA00022516"/>
    </source>
</evidence>
<comment type="catalytic activity">
    <reaction evidence="9">
        <text>a lipid X + a UDP-2-N,3-O-bis[(3R)-3-hydroxyacyl]-alpha-D-glucosamine = a lipid A disaccharide + UDP + H(+)</text>
        <dbReference type="Rhea" id="RHEA:67828"/>
        <dbReference type="ChEBI" id="CHEBI:15378"/>
        <dbReference type="ChEBI" id="CHEBI:58223"/>
        <dbReference type="ChEBI" id="CHEBI:137748"/>
        <dbReference type="ChEBI" id="CHEBI:176338"/>
        <dbReference type="ChEBI" id="CHEBI:176343"/>
        <dbReference type="EC" id="2.4.1.182"/>
    </reaction>
</comment>
<evidence type="ECO:0000256" key="5">
    <source>
        <dbReference type="ARBA" id="ARBA00022556"/>
    </source>
</evidence>
<evidence type="ECO:0000313" key="10">
    <source>
        <dbReference type="EMBL" id="AWI08977.1"/>
    </source>
</evidence>
<evidence type="ECO:0000256" key="8">
    <source>
        <dbReference type="ARBA" id="ARBA00023098"/>
    </source>
</evidence>
<keyword evidence="6" id="KW-0328">Glycosyltransferase</keyword>
<dbReference type="AlphaFoldDB" id="A0A2U8E280"/>
<evidence type="ECO:0000256" key="6">
    <source>
        <dbReference type="ARBA" id="ARBA00022676"/>
    </source>
</evidence>
<proteinExistence type="predicted"/>
<sequence>MAQPALPFRLPAPRTSHVDLLVIAGEHSGDQHAARMVREFLSHDQGNNLSVCALGGPELAGAGAQLLHDMTATSVIGFVEVLKHFSFFKALFNEVLRWVSVYKPRAVCFVDYPGMNLRLANEMRKRGLSVKGGGPTRTLFYISPQIWAWKAGRRFSMARNLDAMAVIFPFEPACYDDTSLKGRVEFVGHPFVAADYAAPVTYNPDGPILLLPGSRKQAVTRIFPVVLAGYERYRATANPRPAAVLYPSAEVLSVLRKFPIPDSITLRPTGEPVAASAVLTSSGTMSMHCALAGIPGAVVYRISPLTYLFGRLLVKVPYIGIANLLLKEPMYPEHIQGAASPEALASQLHDCLENPARLAHTEACAAKLREILHQPTTGTAADWLARQLA</sequence>
<evidence type="ECO:0000256" key="2">
    <source>
        <dbReference type="ARBA" id="ARBA00012687"/>
    </source>
</evidence>
<keyword evidence="5" id="KW-0441">Lipid A biosynthesis</keyword>
<reference evidence="10 11" key="1">
    <citation type="journal article" date="2018" name="Syst. Appl. Microbiol.">
        <title>Ereboglobus luteus gen. nov. sp. nov. from cockroach guts, and new insights into the oxygen relationship of the genera Opitutus and Didymococcus (Verrucomicrobia: Opitutaceae).</title>
        <authorList>
            <person name="Tegtmeier D."/>
            <person name="Belitz A."/>
            <person name="Radek R."/>
            <person name="Heimerl T."/>
            <person name="Brune A."/>
        </authorList>
    </citation>
    <scope>NUCLEOTIDE SEQUENCE [LARGE SCALE GENOMIC DNA]</scope>
    <source>
        <strain evidence="10 11">Ho45</strain>
    </source>
</reference>
<keyword evidence="8" id="KW-0443">Lipid metabolism</keyword>